<dbReference type="CDD" id="cd00190">
    <property type="entry name" value="Tryp_SPc"/>
    <property type="match status" value="1"/>
</dbReference>
<dbReference type="GO" id="GO:0008233">
    <property type="term" value="F:peptidase activity"/>
    <property type="evidence" value="ECO:0007669"/>
    <property type="project" value="UniProtKB-KW"/>
</dbReference>
<accession>A0ABN7AWG4</accession>
<feature type="domain" description="Peptidase S1" evidence="6">
    <location>
        <begin position="36"/>
        <end position="303"/>
    </location>
</feature>
<dbReference type="InterPro" id="IPR035976">
    <property type="entry name" value="Sushi/SCR/CCP_sf"/>
</dbReference>
<dbReference type="InterPro" id="IPR009003">
    <property type="entry name" value="Peptidase_S1_PA"/>
</dbReference>
<dbReference type="InterPro" id="IPR043504">
    <property type="entry name" value="Peptidase_S1_PA_chymotrypsin"/>
</dbReference>
<comment type="similarity">
    <text evidence="2">Belongs to the peptidase S1 family. CLIP subfamily.</text>
</comment>
<dbReference type="PRINTS" id="PR00722">
    <property type="entry name" value="CHYMOTRYPSIN"/>
</dbReference>
<feature type="domain" description="Peptidase S1" evidence="6">
    <location>
        <begin position="504"/>
        <end position="769"/>
    </location>
</feature>
<evidence type="ECO:0000313" key="9">
    <source>
        <dbReference type="Proteomes" id="UP001307889"/>
    </source>
</evidence>
<dbReference type="SUPFAM" id="SSF57424">
    <property type="entry name" value="LDL receptor-like module"/>
    <property type="match status" value="1"/>
</dbReference>
<dbReference type="SUPFAM" id="SSF50494">
    <property type="entry name" value="Trypsin-like serine proteases"/>
    <property type="match status" value="2"/>
</dbReference>
<dbReference type="EMBL" id="AP028914">
    <property type="protein sequence ID" value="BES95295.1"/>
    <property type="molecule type" value="Genomic_DNA"/>
</dbReference>
<dbReference type="CDD" id="cd00112">
    <property type="entry name" value="LDLa"/>
    <property type="match status" value="1"/>
</dbReference>
<keyword evidence="5" id="KW-0732">Signal</keyword>
<feature type="chain" id="PRO_5046140159" evidence="5">
    <location>
        <begin position="23"/>
        <end position="780"/>
    </location>
</feature>
<dbReference type="InterPro" id="IPR002172">
    <property type="entry name" value="LDrepeatLR_classA_rpt"/>
</dbReference>
<dbReference type="PROSITE" id="PS00134">
    <property type="entry name" value="TRYPSIN_HIS"/>
    <property type="match status" value="1"/>
</dbReference>
<dbReference type="PROSITE" id="PS50923">
    <property type="entry name" value="SUSHI"/>
    <property type="match status" value="1"/>
</dbReference>
<name>A0ABN7AWG4_9HEMI</name>
<evidence type="ECO:0000256" key="2">
    <source>
        <dbReference type="ARBA" id="ARBA00024195"/>
    </source>
</evidence>
<dbReference type="PROSITE" id="PS50240">
    <property type="entry name" value="TRYPSIN_DOM"/>
    <property type="match status" value="2"/>
</dbReference>
<evidence type="ECO:0000256" key="4">
    <source>
        <dbReference type="PROSITE-ProRule" id="PRU00302"/>
    </source>
</evidence>
<protein>
    <submittedName>
        <fullName evidence="8">Serine protease 1</fullName>
    </submittedName>
</protein>
<dbReference type="PANTHER" id="PTHR24256">
    <property type="entry name" value="TRYPTASE-RELATED"/>
    <property type="match status" value="1"/>
</dbReference>
<dbReference type="InterPro" id="IPR036055">
    <property type="entry name" value="LDL_receptor-like_sf"/>
</dbReference>
<dbReference type="SUPFAM" id="SSF57535">
    <property type="entry name" value="Complement control module/SCR domain"/>
    <property type="match status" value="1"/>
</dbReference>
<dbReference type="InterPro" id="IPR001254">
    <property type="entry name" value="Trypsin_dom"/>
</dbReference>
<dbReference type="Gene3D" id="2.40.10.10">
    <property type="entry name" value="Trypsin-like serine proteases"/>
    <property type="match status" value="2"/>
</dbReference>
<dbReference type="Pfam" id="PF00089">
    <property type="entry name" value="Trypsin"/>
    <property type="match status" value="2"/>
</dbReference>
<dbReference type="Pfam" id="PF00057">
    <property type="entry name" value="Ldl_recept_a"/>
    <property type="match status" value="1"/>
</dbReference>
<keyword evidence="4" id="KW-0768">Sushi</keyword>
<comment type="caution">
    <text evidence="4">Lacks conserved residue(s) required for the propagation of feature annotation.</text>
</comment>
<dbReference type="GO" id="GO:0006508">
    <property type="term" value="P:proteolysis"/>
    <property type="evidence" value="ECO:0007669"/>
    <property type="project" value="UniProtKB-KW"/>
</dbReference>
<proteinExistence type="inferred from homology"/>
<dbReference type="Proteomes" id="UP001307889">
    <property type="component" value="Chromosome 6"/>
</dbReference>
<feature type="signal peptide" evidence="5">
    <location>
        <begin position="1"/>
        <end position="22"/>
    </location>
</feature>
<evidence type="ECO:0000259" key="7">
    <source>
        <dbReference type="PROSITE" id="PS50923"/>
    </source>
</evidence>
<evidence type="ECO:0000256" key="1">
    <source>
        <dbReference type="ARBA" id="ARBA00023157"/>
    </source>
</evidence>
<keyword evidence="8" id="KW-0645">Protease</keyword>
<organism evidence="8 9">
    <name type="scientific">Nesidiocoris tenuis</name>
    <dbReference type="NCBI Taxonomy" id="355587"/>
    <lineage>
        <taxon>Eukaryota</taxon>
        <taxon>Metazoa</taxon>
        <taxon>Ecdysozoa</taxon>
        <taxon>Arthropoda</taxon>
        <taxon>Hexapoda</taxon>
        <taxon>Insecta</taxon>
        <taxon>Pterygota</taxon>
        <taxon>Neoptera</taxon>
        <taxon>Paraneoptera</taxon>
        <taxon>Hemiptera</taxon>
        <taxon>Heteroptera</taxon>
        <taxon>Panheteroptera</taxon>
        <taxon>Cimicomorpha</taxon>
        <taxon>Miridae</taxon>
        <taxon>Dicyphina</taxon>
        <taxon>Nesidiocoris</taxon>
    </lineage>
</organism>
<evidence type="ECO:0000313" key="8">
    <source>
        <dbReference type="EMBL" id="BES95295.1"/>
    </source>
</evidence>
<feature type="domain" description="Sushi" evidence="7">
    <location>
        <begin position="438"/>
        <end position="496"/>
    </location>
</feature>
<evidence type="ECO:0000259" key="6">
    <source>
        <dbReference type="PROSITE" id="PS50240"/>
    </source>
</evidence>
<feature type="disulfide bond" evidence="3">
    <location>
        <begin position="317"/>
        <end position="335"/>
    </location>
</feature>
<dbReference type="InterPro" id="IPR001314">
    <property type="entry name" value="Peptidase_S1A"/>
</dbReference>
<dbReference type="InterPro" id="IPR051487">
    <property type="entry name" value="Ser/Thr_Proteases_Immune/Dev"/>
</dbReference>
<keyword evidence="8" id="KW-0378">Hydrolase</keyword>
<dbReference type="Gene3D" id="4.10.400.10">
    <property type="entry name" value="Low-density Lipoprotein Receptor"/>
    <property type="match status" value="1"/>
</dbReference>
<dbReference type="PROSITE" id="PS50068">
    <property type="entry name" value="LDLRA_2"/>
    <property type="match status" value="1"/>
</dbReference>
<dbReference type="SMART" id="SM00192">
    <property type="entry name" value="LDLa"/>
    <property type="match status" value="1"/>
</dbReference>
<dbReference type="SMART" id="SM00020">
    <property type="entry name" value="Tryp_SPc"/>
    <property type="match status" value="2"/>
</dbReference>
<reference evidence="8 9" key="1">
    <citation type="submission" date="2023-09" db="EMBL/GenBank/DDBJ databases">
        <title>Nesidiocoris tenuis whole genome shotgun sequence.</title>
        <authorList>
            <person name="Shibata T."/>
            <person name="Shimoda M."/>
            <person name="Kobayashi T."/>
            <person name="Uehara T."/>
        </authorList>
    </citation>
    <scope>NUCLEOTIDE SEQUENCE [LARGE SCALE GENOMIC DNA]</scope>
    <source>
        <strain evidence="8 9">Japan</strain>
    </source>
</reference>
<dbReference type="Gene3D" id="2.10.70.10">
    <property type="entry name" value="Complement Module, domain 1"/>
    <property type="match status" value="1"/>
</dbReference>
<sequence>MLIPWIHSFVFAILFIVVAVFGQDSTGGNVESTCGYIAGPPKWRSKGVYSSDLGSTPWQVALYAMPGTRRTKWQFKCAGTILTPKIVITAASCVFNENIKKLLRPERLMVIAAKQDLTLNTEPDAQRRQVRSVHVKDTYEGEVNSQKENLAVLSISPSFEINDYIQPVCIDWNRKLSHDVLSISLRNQLMTGATWGLSKVKPVVAEQLEEGVFHFLNRALCLNGSQSDSSSLEEEFIEAYLTEDKFCIVTPSGRVKYDSGMGLVTLIRDRYFLQGVLSESIGDHLSVVTNVTNHYNWLKWAVMKAKEVSECKDLFVCYNKACIQPVKLCNGFDDCGDGSDESELQCGNKTSTVPSDGQCTLPTQRSGVKYTLTNKCKRNCDRQGGDRVNSLDTLTMQCGRGTAPADGDTFGCIEGKFYSKTPECIKLCHKLVKEAVDVKCEYNGKKTNCTDYMRPGTVATFNCKEYYHLKDSWRSYKMTTCNADGKWSRELPDCIPECGVPNKAVSGATPTVSFGAVVKQAFDFPWHVGLYGKNGTRWSQVCGGSLINPHLVLTAAHCLHDRDDSLLRLKPDDLIVAGGKLKRDFHDTEEHQQSSEIIDIIVRPTYSGWASSYSEDIGIVELMTPFVLTDYIRPICIKSGEEEQVPTTKATVVGWGFTEKNLVFGGLTGESSPILLKAEIPVISTIDCREIVKNLGNGSFFPFVTGDKFCGLYVNGSGPQSGDSGGGVIIREGPQWFVEGIISVKEPSNTLAVLTNVRVYRKFIQDTITSHRRHLAHVFG</sequence>
<keyword evidence="9" id="KW-1185">Reference proteome</keyword>
<dbReference type="InterPro" id="IPR000436">
    <property type="entry name" value="Sushi_SCR_CCP_dom"/>
</dbReference>
<evidence type="ECO:0000256" key="5">
    <source>
        <dbReference type="SAM" id="SignalP"/>
    </source>
</evidence>
<evidence type="ECO:0000256" key="3">
    <source>
        <dbReference type="PROSITE-ProRule" id="PRU00124"/>
    </source>
</evidence>
<dbReference type="CDD" id="cd00033">
    <property type="entry name" value="CCP"/>
    <property type="match status" value="1"/>
</dbReference>
<dbReference type="InterPro" id="IPR023415">
    <property type="entry name" value="LDLR_class-A_CS"/>
</dbReference>
<gene>
    <name evidence="8" type="ORF">NTJ_08104</name>
</gene>
<dbReference type="InterPro" id="IPR018114">
    <property type="entry name" value="TRYPSIN_HIS"/>
</dbReference>
<keyword evidence="1 3" id="KW-1015">Disulfide bond</keyword>
<dbReference type="PROSITE" id="PS01209">
    <property type="entry name" value="LDLRA_1"/>
    <property type="match status" value="1"/>
</dbReference>